<name>A0A2N3V0G0_9BACT</name>
<evidence type="ECO:0000313" key="3">
    <source>
        <dbReference type="Proteomes" id="UP000233782"/>
    </source>
</evidence>
<feature type="chain" id="PRO_5014652235" description="Outer membrane protein with beta-barrel domain" evidence="1">
    <location>
        <begin position="19"/>
        <end position="421"/>
    </location>
</feature>
<protein>
    <recommendedName>
        <fullName evidence="4">Outer membrane protein with beta-barrel domain</fullName>
    </recommendedName>
</protein>
<dbReference type="EMBL" id="PJMU01000001">
    <property type="protein sequence ID" value="PKV75073.1"/>
    <property type="molecule type" value="Genomic_DNA"/>
</dbReference>
<feature type="signal peptide" evidence="1">
    <location>
        <begin position="1"/>
        <end position="18"/>
    </location>
</feature>
<evidence type="ECO:0000256" key="1">
    <source>
        <dbReference type="SAM" id="SignalP"/>
    </source>
</evidence>
<dbReference type="Proteomes" id="UP000233782">
    <property type="component" value="Unassembled WGS sequence"/>
</dbReference>
<organism evidence="2 3">
    <name type="scientific">Pontibacter ramchanderi</name>
    <dbReference type="NCBI Taxonomy" id="1179743"/>
    <lineage>
        <taxon>Bacteria</taxon>
        <taxon>Pseudomonadati</taxon>
        <taxon>Bacteroidota</taxon>
        <taxon>Cytophagia</taxon>
        <taxon>Cytophagales</taxon>
        <taxon>Hymenobacteraceae</taxon>
        <taxon>Pontibacter</taxon>
    </lineage>
</organism>
<dbReference type="OrthoDB" id="815717at2"/>
<evidence type="ECO:0000313" key="2">
    <source>
        <dbReference type="EMBL" id="PKV75073.1"/>
    </source>
</evidence>
<gene>
    <name evidence="2" type="ORF">BD749_0010</name>
</gene>
<dbReference type="AlphaFoldDB" id="A0A2N3V0G0"/>
<dbReference type="RefSeq" id="WP_101442348.1">
    <property type="nucleotide sequence ID" value="NZ_PJMU01000001.1"/>
</dbReference>
<keyword evidence="1" id="KW-0732">Signal</keyword>
<sequence length="421" mass="47220">MKTILTLFLLGLCTAAFAQKNFVPGYYITHEGEKVEVYLNDLNWNKNPTSIEVRKDANSSASQMLRVKDIKGFAVSSGDVFYSFVVDVDKSPKRLQYIELGAQPIITRDTVFLRALVKGNTSLYYLKDEHALEHFYIQKGEEVPVELINRIVKQMKGGKTGYATLPIYKGMLQAKLVDCPEVSEKADRIALKQSALKSIVESYNQCMDGTQSEYTAAEEKIKLNIFALGGILQHTLDIEGTSDDALNETDFKGLNYSIGTSFIATFPRGRGKFALLAEAMYKSYEVEGTYIKRYNNAGDIYTDTKTNFDMAYVGLNTMLRYRLIDTAIKPYISLGMGNNFMVSHESNQVILNYTSSSESRRERKPMADVRKHEQSLLLGFGVEVKRLSAELRLENGNGFSPYSGVASKNHTLGLQVGYLLK</sequence>
<keyword evidence="3" id="KW-1185">Reference proteome</keyword>
<reference evidence="2 3" key="1">
    <citation type="submission" date="2017-12" db="EMBL/GenBank/DDBJ databases">
        <title>Genomic Encyclopedia of Type Strains, Phase III (KMG-III): the genomes of soil and plant-associated and newly described type strains.</title>
        <authorList>
            <person name="Whitman W."/>
        </authorList>
    </citation>
    <scope>NUCLEOTIDE SEQUENCE [LARGE SCALE GENOMIC DNA]</scope>
    <source>
        <strain evidence="2 3">LP43</strain>
    </source>
</reference>
<proteinExistence type="predicted"/>
<accession>A0A2N3V0G0</accession>
<evidence type="ECO:0008006" key="4">
    <source>
        <dbReference type="Google" id="ProtNLM"/>
    </source>
</evidence>
<comment type="caution">
    <text evidence="2">The sequence shown here is derived from an EMBL/GenBank/DDBJ whole genome shotgun (WGS) entry which is preliminary data.</text>
</comment>